<protein>
    <recommendedName>
        <fullName evidence="2">adenosylhomocysteine nucleosidase</fullName>
        <ecNumber evidence="2">3.2.2.9</ecNumber>
    </recommendedName>
</protein>
<dbReference type="InterPro" id="IPR035994">
    <property type="entry name" value="Nucleoside_phosphorylase_sf"/>
</dbReference>
<dbReference type="InterPro" id="IPR010049">
    <property type="entry name" value="MTA_SAH_Nsdase"/>
</dbReference>
<keyword evidence="3" id="KW-0028">Amino-acid biosynthesis</keyword>
<dbReference type="GO" id="GO:0009164">
    <property type="term" value="P:nucleoside catabolic process"/>
    <property type="evidence" value="ECO:0007669"/>
    <property type="project" value="InterPro"/>
</dbReference>
<accession>A0A448NVR3</accession>
<keyword evidence="8" id="KW-1185">Reference proteome</keyword>
<dbReference type="GO" id="GO:0019509">
    <property type="term" value="P:L-methionine salvage from methylthioadenosine"/>
    <property type="evidence" value="ECO:0007669"/>
    <property type="project" value="UniProtKB-UniPathway"/>
</dbReference>
<evidence type="ECO:0000256" key="4">
    <source>
        <dbReference type="ARBA" id="ARBA00022801"/>
    </source>
</evidence>
<dbReference type="Pfam" id="PF01048">
    <property type="entry name" value="PNP_UDP_1"/>
    <property type="match status" value="1"/>
</dbReference>
<dbReference type="GO" id="GO:0008782">
    <property type="term" value="F:adenosylhomocysteine nucleosidase activity"/>
    <property type="evidence" value="ECO:0007669"/>
    <property type="project" value="UniProtKB-EC"/>
</dbReference>
<dbReference type="NCBIfam" id="NF004079">
    <property type="entry name" value="PRK05584.1"/>
    <property type="match status" value="1"/>
</dbReference>
<gene>
    <name evidence="7" type="primary">mtnN</name>
    <name evidence="7" type="ORF">NCTC13652_00195</name>
</gene>
<keyword evidence="7" id="KW-0326">Glycosidase</keyword>
<comment type="pathway">
    <text evidence="1">Amino-acid biosynthesis; L-methionine biosynthesis via salvage pathway; S-methyl-5-thio-alpha-D-ribose 1-phosphate from S-methyl-5'-thioadenosine (hydrolase route): step 1/2.</text>
</comment>
<dbReference type="PANTHER" id="PTHR46832:SF1">
    <property type="entry name" value="5'-METHYLTHIOADENOSINE_S-ADENOSYLHOMOCYSTEINE NUCLEOSIDASE"/>
    <property type="match status" value="1"/>
</dbReference>
<dbReference type="GO" id="GO:0005829">
    <property type="term" value="C:cytosol"/>
    <property type="evidence" value="ECO:0007669"/>
    <property type="project" value="TreeGrafter"/>
</dbReference>
<dbReference type="GO" id="GO:0019284">
    <property type="term" value="P:L-methionine salvage from S-adenosylmethionine"/>
    <property type="evidence" value="ECO:0007669"/>
    <property type="project" value="TreeGrafter"/>
</dbReference>
<evidence type="ECO:0000259" key="6">
    <source>
        <dbReference type="Pfam" id="PF01048"/>
    </source>
</evidence>
<dbReference type="InterPro" id="IPR000845">
    <property type="entry name" value="Nucleoside_phosphorylase_d"/>
</dbReference>
<dbReference type="EMBL" id="LR134473">
    <property type="protein sequence ID" value="VEI02030.1"/>
    <property type="molecule type" value="Genomic_DNA"/>
</dbReference>
<evidence type="ECO:0000256" key="5">
    <source>
        <dbReference type="ARBA" id="ARBA00023167"/>
    </source>
</evidence>
<reference evidence="7 8" key="1">
    <citation type="submission" date="2018-12" db="EMBL/GenBank/DDBJ databases">
        <authorList>
            <consortium name="Pathogen Informatics"/>
        </authorList>
    </citation>
    <scope>NUCLEOTIDE SEQUENCE [LARGE SCALE GENOMIC DNA]</scope>
    <source>
        <strain evidence="7 8">NCTC13652</strain>
    </source>
</reference>
<dbReference type="SUPFAM" id="SSF53167">
    <property type="entry name" value="Purine and uridine phosphorylases"/>
    <property type="match status" value="1"/>
</dbReference>
<evidence type="ECO:0000256" key="3">
    <source>
        <dbReference type="ARBA" id="ARBA00022605"/>
    </source>
</evidence>
<dbReference type="AlphaFoldDB" id="A0A448NVR3"/>
<feature type="domain" description="Nucleoside phosphorylase" evidence="6">
    <location>
        <begin position="8"/>
        <end position="232"/>
    </location>
</feature>
<organism evidence="7 8">
    <name type="scientific">Acidipropionibacterium jensenii</name>
    <dbReference type="NCBI Taxonomy" id="1749"/>
    <lineage>
        <taxon>Bacteria</taxon>
        <taxon>Bacillati</taxon>
        <taxon>Actinomycetota</taxon>
        <taxon>Actinomycetes</taxon>
        <taxon>Propionibacteriales</taxon>
        <taxon>Propionibacteriaceae</taxon>
        <taxon>Acidipropionibacterium</taxon>
    </lineage>
</organism>
<dbReference type="GO" id="GO:0008930">
    <property type="term" value="F:methylthioadenosine nucleosidase activity"/>
    <property type="evidence" value="ECO:0007669"/>
    <property type="project" value="InterPro"/>
</dbReference>
<evidence type="ECO:0000256" key="2">
    <source>
        <dbReference type="ARBA" id="ARBA00011974"/>
    </source>
</evidence>
<dbReference type="STRING" id="1122997.GCA_000425285_00663"/>
<sequence length="237" mass="24258">MDPSEQILGLLGAMDEEVRLIRSDLVGARVVPGPCEMIAGRLEGRPVILARSGIGKVNAALAAAAMVSAGASSIVFTGVAGAVAEGLGVGDVVIGDRFVQHDADGTAFGDPIGQVPGEPQFWRPDEALSDRAHAAAASLAGRADGAGHAVVRGTIASGDQFIADPVRVQWLRETFDASAVEMEGAALAQAASHLGVPFAVVRILSDSADGDAVQDFPAFLAEAAERDRQLARMLVVG</sequence>
<dbReference type="NCBIfam" id="TIGR01704">
    <property type="entry name" value="MTA_SAH-Nsdase"/>
    <property type="match status" value="1"/>
</dbReference>
<proteinExistence type="predicted"/>
<dbReference type="EC" id="3.2.2.9" evidence="2"/>
<evidence type="ECO:0000256" key="1">
    <source>
        <dbReference type="ARBA" id="ARBA00004945"/>
    </source>
</evidence>
<dbReference type="CDD" id="cd09008">
    <property type="entry name" value="MTAN"/>
    <property type="match status" value="1"/>
</dbReference>
<keyword evidence="5" id="KW-0486">Methionine biosynthesis</keyword>
<keyword evidence="4 7" id="KW-0378">Hydrolase</keyword>
<evidence type="ECO:0000313" key="7">
    <source>
        <dbReference type="EMBL" id="VEI02030.1"/>
    </source>
</evidence>
<evidence type="ECO:0000313" key="8">
    <source>
        <dbReference type="Proteomes" id="UP000277858"/>
    </source>
</evidence>
<dbReference type="UniPathway" id="UPA00904">
    <property type="reaction ID" value="UER00871"/>
</dbReference>
<name>A0A448NVR3_9ACTN</name>
<dbReference type="Proteomes" id="UP000277858">
    <property type="component" value="Chromosome"/>
</dbReference>
<dbReference type="PANTHER" id="PTHR46832">
    <property type="entry name" value="5'-METHYLTHIOADENOSINE/S-ADENOSYLHOMOCYSTEINE NUCLEOSIDASE"/>
    <property type="match status" value="1"/>
</dbReference>
<dbReference type="Gene3D" id="3.40.50.1580">
    <property type="entry name" value="Nucleoside phosphorylase domain"/>
    <property type="match status" value="1"/>
</dbReference>